<reference evidence="1" key="1">
    <citation type="journal article" date="2013" name="Nature">
        <title>Insights into bilaterian evolution from three spiralian genomes.</title>
        <authorList>
            <person name="Simakov O."/>
            <person name="Marletaz F."/>
            <person name="Cho S.J."/>
            <person name="Edsinger-Gonzales E."/>
            <person name="Havlak P."/>
            <person name="Hellsten U."/>
            <person name="Kuo D.H."/>
            <person name="Larsson T."/>
            <person name="Lv J."/>
            <person name="Arendt D."/>
            <person name="Savage R."/>
            <person name="Osoegawa K."/>
            <person name="de Jong P."/>
            <person name="Grimwood J."/>
            <person name="Chapman J.A."/>
            <person name="Shapiro H."/>
            <person name="Aerts A."/>
            <person name="Otillar R.P."/>
            <person name="Terry A.Y."/>
            <person name="Boore J.L."/>
            <person name="Grigoriev I.V."/>
            <person name="Lindberg D.R."/>
            <person name="Seaver E.C."/>
            <person name="Weisblat D.A."/>
            <person name="Putnam N.H."/>
            <person name="Rokhsar D.S."/>
        </authorList>
    </citation>
    <scope>NUCLEOTIDE SEQUENCE</scope>
</reference>
<proteinExistence type="predicted"/>
<evidence type="ECO:0000313" key="1">
    <source>
        <dbReference type="EMBL" id="ESO00990.1"/>
    </source>
</evidence>
<protein>
    <submittedName>
        <fullName evidence="1">Uncharacterized protein</fullName>
    </submittedName>
</protein>
<dbReference type="AlphaFoldDB" id="V3UQ89"/>
<dbReference type="InParanoid" id="V3UQ89"/>
<dbReference type="CTD" id="20209507"/>
<dbReference type="RefSeq" id="XP_009020911.1">
    <property type="nucleotide sequence ID" value="XM_009022663.1"/>
</dbReference>
<name>V3UQ89_HELRO</name>
<organism evidence="1">
    <name type="scientific">Helobdella robusta</name>
    <name type="common">Californian leech</name>
    <dbReference type="NCBI Taxonomy" id="6412"/>
    <lineage>
        <taxon>Eukaryota</taxon>
        <taxon>Metazoa</taxon>
        <taxon>Spiralia</taxon>
        <taxon>Lophotrochozoa</taxon>
        <taxon>Annelida</taxon>
        <taxon>Clitellata</taxon>
        <taxon>Hirudinea</taxon>
        <taxon>Rhynchobdellida</taxon>
        <taxon>Glossiphoniidae</taxon>
        <taxon>Helobdella</taxon>
    </lineage>
</organism>
<accession>V3UQ89</accession>
<dbReference type="GeneID" id="20209507"/>
<dbReference type="EMBL" id="KB096834">
    <property type="protein sequence ID" value="ESO00990.1"/>
    <property type="molecule type" value="Genomic_DNA"/>
</dbReference>
<dbReference type="KEGG" id="hro:HELRODRAFT_184336"/>
<gene>
    <name evidence="1" type="ORF">HELRODRAFT_184336</name>
</gene>
<sequence>MVVYSNVNSDQPYFDMEALKENIKAGLNRIPVEKRARRLTEAIDYLIHGGPRPAFYHQNDDVGRPQLTDAQNFCRHSCPQTNAASVLLKQQTIHKRHINIQKYIQT</sequence>